<evidence type="ECO:0000313" key="3">
    <source>
        <dbReference type="Proteomes" id="UP000054516"/>
    </source>
</evidence>
<evidence type="ECO:0000256" key="1">
    <source>
        <dbReference type="SAM" id="MobiDB-lite"/>
    </source>
</evidence>
<name>A0A1S7UIQ7_ROSNE</name>
<gene>
    <name evidence="2" type="ORF">SAMD00023353_0401250</name>
</gene>
<organism evidence="2">
    <name type="scientific">Rosellinia necatrix</name>
    <name type="common">White root-rot fungus</name>
    <dbReference type="NCBI Taxonomy" id="77044"/>
    <lineage>
        <taxon>Eukaryota</taxon>
        <taxon>Fungi</taxon>
        <taxon>Dikarya</taxon>
        <taxon>Ascomycota</taxon>
        <taxon>Pezizomycotina</taxon>
        <taxon>Sordariomycetes</taxon>
        <taxon>Xylariomycetidae</taxon>
        <taxon>Xylariales</taxon>
        <taxon>Xylariaceae</taxon>
        <taxon>Rosellinia</taxon>
    </lineage>
</organism>
<feature type="region of interest" description="Disordered" evidence="1">
    <location>
        <begin position="76"/>
        <end position="103"/>
    </location>
</feature>
<accession>A0A1S7UIQ7</accession>
<feature type="compositionally biased region" description="Basic and acidic residues" evidence="1">
    <location>
        <begin position="76"/>
        <end position="85"/>
    </location>
</feature>
<dbReference type="EMBL" id="DF977449">
    <property type="protein sequence ID" value="GAP83125.1"/>
    <property type="molecule type" value="Genomic_DNA"/>
</dbReference>
<protein>
    <submittedName>
        <fullName evidence="2">Uncharacterized protein</fullName>
    </submittedName>
</protein>
<proteinExistence type="predicted"/>
<dbReference type="AlphaFoldDB" id="A0A1S7UIQ7"/>
<keyword evidence="3" id="KW-1185">Reference proteome</keyword>
<sequence>MLVFRVDVLAPMKDQQTVERWTADVGDIQRALVNRHNQRTGGDSARDLLVQSGDPTTVPHDTLAGQQVRIVDMVENKQKARKCDPPENAASVRSPSDWLLHKQ</sequence>
<reference evidence="2" key="1">
    <citation type="submission" date="2016-03" db="EMBL/GenBank/DDBJ databases">
        <title>Draft genome sequence of Rosellinia necatrix.</title>
        <authorList>
            <person name="Kanematsu S."/>
        </authorList>
    </citation>
    <scope>NUCLEOTIDE SEQUENCE [LARGE SCALE GENOMIC DNA]</scope>
    <source>
        <strain evidence="2">W97</strain>
    </source>
</reference>
<evidence type="ECO:0000313" key="2">
    <source>
        <dbReference type="EMBL" id="GAP83125.1"/>
    </source>
</evidence>
<dbReference type="Proteomes" id="UP000054516">
    <property type="component" value="Unassembled WGS sequence"/>
</dbReference>